<reference evidence="1" key="1">
    <citation type="submission" date="2023-05" db="EMBL/GenBank/DDBJ databases">
        <authorList>
            <person name="Stuckert A."/>
        </authorList>
    </citation>
    <scope>NUCLEOTIDE SEQUENCE</scope>
</reference>
<protein>
    <submittedName>
        <fullName evidence="1">Uncharacterized protein</fullName>
    </submittedName>
</protein>
<comment type="caution">
    <text evidence="1">The sequence shown here is derived from an EMBL/GenBank/DDBJ whole genome shotgun (WGS) entry which is preliminary data.</text>
</comment>
<dbReference type="Proteomes" id="UP001162483">
    <property type="component" value="Unassembled WGS sequence"/>
</dbReference>
<dbReference type="EMBL" id="CATNWA010000684">
    <property type="protein sequence ID" value="CAI9537770.1"/>
    <property type="molecule type" value="Genomic_DNA"/>
</dbReference>
<accession>A0ABN9ASH4</accession>
<name>A0ABN9ASH4_9NEOB</name>
<evidence type="ECO:0000313" key="2">
    <source>
        <dbReference type="Proteomes" id="UP001162483"/>
    </source>
</evidence>
<gene>
    <name evidence="1" type="ORF">SPARVUS_LOCUS1280516</name>
</gene>
<sequence>MKAQFVLKKSGIIHPDVRSSCDDLYGFTNICQRCKIVLRH</sequence>
<keyword evidence="2" id="KW-1185">Reference proteome</keyword>
<evidence type="ECO:0000313" key="1">
    <source>
        <dbReference type="EMBL" id="CAI9537770.1"/>
    </source>
</evidence>
<proteinExistence type="predicted"/>
<organism evidence="1 2">
    <name type="scientific">Staurois parvus</name>
    <dbReference type="NCBI Taxonomy" id="386267"/>
    <lineage>
        <taxon>Eukaryota</taxon>
        <taxon>Metazoa</taxon>
        <taxon>Chordata</taxon>
        <taxon>Craniata</taxon>
        <taxon>Vertebrata</taxon>
        <taxon>Euteleostomi</taxon>
        <taxon>Amphibia</taxon>
        <taxon>Batrachia</taxon>
        <taxon>Anura</taxon>
        <taxon>Neobatrachia</taxon>
        <taxon>Ranoidea</taxon>
        <taxon>Ranidae</taxon>
        <taxon>Staurois</taxon>
    </lineage>
</organism>